<dbReference type="GO" id="GO:0005737">
    <property type="term" value="C:cytoplasm"/>
    <property type="evidence" value="ECO:0007669"/>
    <property type="project" value="UniProtKB-SubCell"/>
</dbReference>
<dbReference type="AlphaFoldDB" id="A0A6B2M2P8"/>
<name>A0A6B2M2P8_9BACT</name>
<dbReference type="Proteomes" id="UP000478417">
    <property type="component" value="Unassembled WGS sequence"/>
</dbReference>
<feature type="binding site" evidence="14">
    <location>
        <position position="272"/>
    </location>
    <ligand>
        <name>Mg(2+)</name>
        <dbReference type="ChEBI" id="CHEBI:18420"/>
        <label>2</label>
    </ligand>
</feature>
<dbReference type="PIRSF" id="PIRSF039102">
    <property type="entry name" value="Ddl/VanB"/>
    <property type="match status" value="1"/>
</dbReference>
<feature type="domain" description="ATP-grasp" evidence="16">
    <location>
        <begin position="110"/>
        <end position="305"/>
    </location>
</feature>
<comment type="cofactor">
    <cofactor evidence="1">
        <name>Mn(2+)</name>
        <dbReference type="ChEBI" id="CHEBI:29035"/>
    </cofactor>
</comment>
<reference evidence="17 18" key="1">
    <citation type="submission" date="2020-02" db="EMBL/GenBank/DDBJ databases">
        <title>Albibacoteraceae fam. nov., the first described family within the subdivision 4 Verrucomicrobia.</title>
        <authorList>
            <person name="Xi F."/>
        </authorList>
    </citation>
    <scope>NUCLEOTIDE SEQUENCE [LARGE SCALE GENOMIC DNA]</scope>
    <source>
        <strain evidence="17 18">CK1056</strain>
    </source>
</reference>
<dbReference type="InterPro" id="IPR000291">
    <property type="entry name" value="D-Ala_lig_Van_CS"/>
</dbReference>
<feature type="binding site" evidence="14">
    <location>
        <position position="274"/>
    </location>
    <ligand>
        <name>Mg(2+)</name>
        <dbReference type="ChEBI" id="CHEBI:18420"/>
        <label>2</label>
    </ligand>
</feature>
<comment type="similarity">
    <text evidence="3">Belongs to the D-alanine--D-alanine ligase family.</text>
</comment>
<feature type="active site" evidence="13">
    <location>
        <position position="154"/>
    </location>
</feature>
<comment type="cofactor">
    <cofactor evidence="14">
        <name>Mg(2+)</name>
        <dbReference type="ChEBI" id="CHEBI:18420"/>
    </cofactor>
    <cofactor evidence="14">
        <name>Mn(2+)</name>
        <dbReference type="ChEBI" id="CHEBI:29035"/>
    </cofactor>
    <text evidence="14">Binds 2 magnesium or manganese ions per subunit.</text>
</comment>
<evidence type="ECO:0000256" key="5">
    <source>
        <dbReference type="ARBA" id="ARBA00022490"/>
    </source>
</evidence>
<dbReference type="PANTHER" id="PTHR23132:SF23">
    <property type="entry name" value="D-ALANINE--D-ALANINE LIGASE B"/>
    <property type="match status" value="1"/>
</dbReference>
<dbReference type="InterPro" id="IPR013815">
    <property type="entry name" value="ATP_grasp_subdomain_1"/>
</dbReference>
<evidence type="ECO:0000256" key="4">
    <source>
        <dbReference type="ARBA" id="ARBA00012216"/>
    </source>
</evidence>
<dbReference type="EMBL" id="JAAGNX010000003">
    <property type="protein sequence ID" value="NDV63291.1"/>
    <property type="molecule type" value="Genomic_DNA"/>
</dbReference>
<evidence type="ECO:0000256" key="1">
    <source>
        <dbReference type="ARBA" id="ARBA00001936"/>
    </source>
</evidence>
<evidence type="ECO:0000256" key="6">
    <source>
        <dbReference type="ARBA" id="ARBA00022598"/>
    </source>
</evidence>
<keyword evidence="14" id="KW-0464">Manganese</keyword>
<evidence type="ECO:0000256" key="15">
    <source>
        <dbReference type="PROSITE-ProRule" id="PRU00409"/>
    </source>
</evidence>
<keyword evidence="11" id="KW-0961">Cell wall biogenesis/degradation</keyword>
<feature type="active site" evidence="13">
    <location>
        <position position="283"/>
    </location>
</feature>
<keyword evidence="14" id="KW-0460">Magnesium</keyword>
<feature type="binding site" evidence="14">
    <location>
        <position position="272"/>
    </location>
    <ligand>
        <name>Mg(2+)</name>
        <dbReference type="ChEBI" id="CHEBI:18420"/>
        <label>1</label>
    </ligand>
</feature>
<evidence type="ECO:0000256" key="10">
    <source>
        <dbReference type="ARBA" id="ARBA00022984"/>
    </source>
</evidence>
<accession>A0A6B2M2P8</accession>
<dbReference type="InterPro" id="IPR005905">
    <property type="entry name" value="D_ala_D_ala"/>
</dbReference>
<dbReference type="Pfam" id="PF07478">
    <property type="entry name" value="Dala_Dala_lig_C"/>
    <property type="match status" value="1"/>
</dbReference>
<keyword evidence="14" id="KW-0479">Metal-binding</keyword>
<evidence type="ECO:0000256" key="3">
    <source>
        <dbReference type="ARBA" id="ARBA00010871"/>
    </source>
</evidence>
<dbReference type="EC" id="6.3.2.4" evidence="4"/>
<proteinExistence type="inferred from homology"/>
<dbReference type="SUPFAM" id="SSF52440">
    <property type="entry name" value="PreATP-grasp domain"/>
    <property type="match status" value="1"/>
</dbReference>
<dbReference type="RefSeq" id="WP_163966637.1">
    <property type="nucleotide sequence ID" value="NZ_JAAGNX010000003.1"/>
</dbReference>
<protein>
    <recommendedName>
        <fullName evidence="4">D-alanine--D-alanine ligase</fullName>
        <ecNumber evidence="4">6.3.2.4</ecNumber>
    </recommendedName>
</protein>
<feature type="binding site" evidence="14">
    <location>
        <position position="259"/>
    </location>
    <ligand>
        <name>Mg(2+)</name>
        <dbReference type="ChEBI" id="CHEBI:18420"/>
        <label>1</label>
    </ligand>
</feature>
<feature type="active site" evidence="13">
    <location>
        <position position="24"/>
    </location>
</feature>
<keyword evidence="10" id="KW-0573">Peptidoglycan synthesis</keyword>
<evidence type="ECO:0000313" key="17">
    <source>
        <dbReference type="EMBL" id="NDV63291.1"/>
    </source>
</evidence>
<evidence type="ECO:0000256" key="12">
    <source>
        <dbReference type="ARBA" id="ARBA00047614"/>
    </source>
</evidence>
<keyword evidence="8 15" id="KW-0067">ATP-binding</keyword>
<evidence type="ECO:0000256" key="9">
    <source>
        <dbReference type="ARBA" id="ARBA00022960"/>
    </source>
</evidence>
<comment type="catalytic activity">
    <reaction evidence="12">
        <text>2 D-alanine + ATP = D-alanyl-D-alanine + ADP + phosphate + H(+)</text>
        <dbReference type="Rhea" id="RHEA:11224"/>
        <dbReference type="ChEBI" id="CHEBI:15378"/>
        <dbReference type="ChEBI" id="CHEBI:30616"/>
        <dbReference type="ChEBI" id="CHEBI:43474"/>
        <dbReference type="ChEBI" id="CHEBI:57416"/>
        <dbReference type="ChEBI" id="CHEBI:57822"/>
        <dbReference type="ChEBI" id="CHEBI:456216"/>
        <dbReference type="EC" id="6.3.2.4"/>
    </reaction>
</comment>
<dbReference type="GO" id="GO:0046872">
    <property type="term" value="F:metal ion binding"/>
    <property type="evidence" value="ECO:0007669"/>
    <property type="project" value="UniProtKB-KW"/>
</dbReference>
<dbReference type="PROSITE" id="PS00843">
    <property type="entry name" value="DALA_DALA_LIGASE_1"/>
    <property type="match status" value="1"/>
</dbReference>
<keyword evidence="18" id="KW-1185">Reference proteome</keyword>
<dbReference type="PANTHER" id="PTHR23132">
    <property type="entry name" value="D-ALANINE--D-ALANINE LIGASE"/>
    <property type="match status" value="1"/>
</dbReference>
<gene>
    <name evidence="17" type="ORF">G0Q06_12570</name>
</gene>
<dbReference type="InterPro" id="IPR016185">
    <property type="entry name" value="PreATP-grasp_dom_sf"/>
</dbReference>
<keyword evidence="9" id="KW-0133">Cell shape</keyword>
<dbReference type="InterPro" id="IPR011095">
    <property type="entry name" value="Dala_Dala_lig_C"/>
</dbReference>
<comment type="caution">
    <text evidence="17">The sequence shown here is derived from an EMBL/GenBank/DDBJ whole genome shotgun (WGS) entry which is preliminary data.</text>
</comment>
<dbReference type="GO" id="GO:0071555">
    <property type="term" value="P:cell wall organization"/>
    <property type="evidence" value="ECO:0007669"/>
    <property type="project" value="UniProtKB-KW"/>
</dbReference>
<dbReference type="SUPFAM" id="SSF56059">
    <property type="entry name" value="Glutathione synthetase ATP-binding domain-like"/>
    <property type="match status" value="1"/>
</dbReference>
<comment type="subcellular location">
    <subcellularLocation>
        <location evidence="2">Cytoplasm</location>
    </subcellularLocation>
</comment>
<organism evidence="17 18">
    <name type="scientific">Oceanipulchritudo coccoides</name>
    <dbReference type="NCBI Taxonomy" id="2706888"/>
    <lineage>
        <taxon>Bacteria</taxon>
        <taxon>Pseudomonadati</taxon>
        <taxon>Verrucomicrobiota</taxon>
        <taxon>Opitutia</taxon>
        <taxon>Puniceicoccales</taxon>
        <taxon>Oceanipulchritudinaceae</taxon>
        <taxon>Oceanipulchritudo</taxon>
    </lineage>
</organism>
<dbReference type="GO" id="GO:0005524">
    <property type="term" value="F:ATP binding"/>
    <property type="evidence" value="ECO:0007669"/>
    <property type="project" value="UniProtKB-UniRule"/>
</dbReference>
<dbReference type="GO" id="GO:0008716">
    <property type="term" value="F:D-alanine-D-alanine ligase activity"/>
    <property type="evidence" value="ECO:0007669"/>
    <property type="project" value="UniProtKB-EC"/>
</dbReference>
<keyword evidence="7 15" id="KW-0547">Nucleotide-binding</keyword>
<evidence type="ECO:0000313" key="18">
    <source>
        <dbReference type="Proteomes" id="UP000478417"/>
    </source>
</evidence>
<evidence type="ECO:0000259" key="16">
    <source>
        <dbReference type="PROSITE" id="PS50975"/>
    </source>
</evidence>
<dbReference type="InterPro" id="IPR011761">
    <property type="entry name" value="ATP-grasp"/>
</dbReference>
<evidence type="ECO:0000256" key="11">
    <source>
        <dbReference type="ARBA" id="ARBA00023316"/>
    </source>
</evidence>
<evidence type="ECO:0000256" key="2">
    <source>
        <dbReference type="ARBA" id="ARBA00004496"/>
    </source>
</evidence>
<sequence>MDRKASIETAGLRIAVLCGGTGTEREVSLVSGQSVEAAITGLGLSCDLFDLSANTLPDSLDPTRHLVLPLVHGAFGEDGCLSAMLEDAGFAYAGCDMASSALCFDKFACKAVAARIGIPVAEDFLLLPGEPVPFENLAARLGQKMIIKPRLDGSSVGLHLVHDKSGFESLADELSSRDYLAESFLEGHDLTIGILNGKPLGVVAVFPDGGLYDYEHKYTSGLSRYEVPAEIEDAQRVRLEDWSARLFHACGCRDLARVDFRLGGNGELLFLEINTLPGMTPTSLLPKSASCLGFTFESLVLEWIGFALDRKQGRRSD</sequence>
<evidence type="ECO:0000256" key="13">
    <source>
        <dbReference type="PIRSR" id="PIRSR039102-1"/>
    </source>
</evidence>
<evidence type="ECO:0000256" key="8">
    <source>
        <dbReference type="ARBA" id="ARBA00022840"/>
    </source>
</evidence>
<dbReference type="Gene3D" id="3.30.1490.20">
    <property type="entry name" value="ATP-grasp fold, A domain"/>
    <property type="match status" value="1"/>
</dbReference>
<evidence type="ECO:0000256" key="7">
    <source>
        <dbReference type="ARBA" id="ARBA00022741"/>
    </source>
</evidence>
<dbReference type="GO" id="GO:0009252">
    <property type="term" value="P:peptidoglycan biosynthetic process"/>
    <property type="evidence" value="ECO:0007669"/>
    <property type="project" value="UniProtKB-KW"/>
</dbReference>
<evidence type="ECO:0000256" key="14">
    <source>
        <dbReference type="PIRSR" id="PIRSR039102-3"/>
    </source>
</evidence>
<keyword evidence="6 17" id="KW-0436">Ligase</keyword>
<dbReference type="GO" id="GO:0008360">
    <property type="term" value="P:regulation of cell shape"/>
    <property type="evidence" value="ECO:0007669"/>
    <property type="project" value="UniProtKB-KW"/>
</dbReference>
<dbReference type="Gene3D" id="3.40.50.20">
    <property type="match status" value="1"/>
</dbReference>
<keyword evidence="5" id="KW-0963">Cytoplasm</keyword>
<dbReference type="Gene3D" id="3.30.470.20">
    <property type="entry name" value="ATP-grasp fold, B domain"/>
    <property type="match status" value="1"/>
</dbReference>
<dbReference type="PROSITE" id="PS50975">
    <property type="entry name" value="ATP_GRASP"/>
    <property type="match status" value="1"/>
</dbReference>
<dbReference type="NCBIfam" id="NF002378">
    <property type="entry name" value="PRK01372.1"/>
    <property type="match status" value="1"/>
</dbReference>